<protein>
    <submittedName>
        <fullName evidence="1">Uncharacterized protein</fullName>
    </submittedName>
</protein>
<gene>
    <name evidence="1" type="ORF">SAMN05216593_101261</name>
</gene>
<name>A0A1M7JCQ2_9PSED</name>
<dbReference type="AlphaFoldDB" id="A0A1M7JCQ2"/>
<dbReference type="Proteomes" id="UP000183983">
    <property type="component" value="Unassembled WGS sequence"/>
</dbReference>
<dbReference type="STRING" id="1190415.SAMN05216593_101261"/>
<proteinExistence type="predicted"/>
<dbReference type="OrthoDB" id="7029451at2"/>
<reference evidence="1 2" key="1">
    <citation type="submission" date="2016-11" db="EMBL/GenBank/DDBJ databases">
        <authorList>
            <person name="Jaros S."/>
            <person name="Januszkiewicz K."/>
            <person name="Wedrychowicz H."/>
        </authorList>
    </citation>
    <scope>NUCLEOTIDE SEQUENCE [LARGE SCALE GENOMIC DNA]</scope>
    <source>
        <strain evidence="1 2">LMG 26898</strain>
    </source>
</reference>
<accession>A0A1M7JCQ2</accession>
<evidence type="ECO:0000313" key="2">
    <source>
        <dbReference type="Proteomes" id="UP000183983"/>
    </source>
</evidence>
<dbReference type="EMBL" id="FRDA01000001">
    <property type="protein sequence ID" value="SHM50870.1"/>
    <property type="molecule type" value="Genomic_DNA"/>
</dbReference>
<organism evidence="1 2">
    <name type="scientific">Pseudomonas asturiensis</name>
    <dbReference type="NCBI Taxonomy" id="1190415"/>
    <lineage>
        <taxon>Bacteria</taxon>
        <taxon>Pseudomonadati</taxon>
        <taxon>Pseudomonadota</taxon>
        <taxon>Gammaproteobacteria</taxon>
        <taxon>Pseudomonadales</taxon>
        <taxon>Pseudomonadaceae</taxon>
        <taxon>Pseudomonas</taxon>
    </lineage>
</organism>
<evidence type="ECO:0000313" key="1">
    <source>
        <dbReference type="EMBL" id="SHM50870.1"/>
    </source>
</evidence>
<sequence length="89" mass="10390">MIDDTFKDLTGLTWNQAVTRTNALFFEADALNERAYSLLRRDTLSPQLWADFSATRKEADERYAQARLEWLRIKRILSSVERATHGSRI</sequence>
<dbReference type="RefSeq" id="WP_084537020.1">
    <property type="nucleotide sequence ID" value="NZ_FRDA01000001.1"/>
</dbReference>